<dbReference type="AlphaFoldDB" id="A0AAN6TAA3"/>
<keyword evidence="2" id="KW-1185">Reference proteome</keyword>
<dbReference type="RefSeq" id="XP_064667384.1">
    <property type="nucleotide sequence ID" value="XM_064809239.1"/>
</dbReference>
<dbReference type="GeneID" id="89933362"/>
<reference evidence="1" key="2">
    <citation type="submission" date="2023-05" db="EMBL/GenBank/DDBJ databases">
        <authorList>
            <consortium name="Lawrence Berkeley National Laboratory"/>
            <person name="Steindorff A."/>
            <person name="Hensen N."/>
            <person name="Bonometti L."/>
            <person name="Westerberg I."/>
            <person name="Brannstrom I.O."/>
            <person name="Guillou S."/>
            <person name="Cros-Aarteil S."/>
            <person name="Calhoun S."/>
            <person name="Haridas S."/>
            <person name="Kuo A."/>
            <person name="Mondo S."/>
            <person name="Pangilinan J."/>
            <person name="Riley R."/>
            <person name="Labutti K."/>
            <person name="Andreopoulos B."/>
            <person name="Lipzen A."/>
            <person name="Chen C."/>
            <person name="Yanf M."/>
            <person name="Daum C."/>
            <person name="Ng V."/>
            <person name="Clum A."/>
            <person name="Ohm R."/>
            <person name="Martin F."/>
            <person name="Silar P."/>
            <person name="Natvig D."/>
            <person name="Lalanne C."/>
            <person name="Gautier V."/>
            <person name="Ament-Velasquez S.L."/>
            <person name="Kruys A."/>
            <person name="Hutchinson M.I."/>
            <person name="Powell A.J."/>
            <person name="Barry K."/>
            <person name="Miller A.N."/>
            <person name="Grigoriev I.V."/>
            <person name="Debuchy R."/>
            <person name="Gladieux P."/>
            <person name="Thoren M.H."/>
            <person name="Johannesson H."/>
        </authorList>
    </citation>
    <scope>NUCLEOTIDE SEQUENCE</scope>
    <source>
        <strain evidence="1">CBS 508.74</strain>
    </source>
</reference>
<organism evidence="1 2">
    <name type="scientific">Canariomyces notabilis</name>
    <dbReference type="NCBI Taxonomy" id="2074819"/>
    <lineage>
        <taxon>Eukaryota</taxon>
        <taxon>Fungi</taxon>
        <taxon>Dikarya</taxon>
        <taxon>Ascomycota</taxon>
        <taxon>Pezizomycotina</taxon>
        <taxon>Sordariomycetes</taxon>
        <taxon>Sordariomycetidae</taxon>
        <taxon>Sordariales</taxon>
        <taxon>Chaetomiaceae</taxon>
        <taxon>Canariomyces</taxon>
    </lineage>
</organism>
<proteinExistence type="predicted"/>
<comment type="caution">
    <text evidence="1">The sequence shown here is derived from an EMBL/GenBank/DDBJ whole genome shotgun (WGS) entry which is preliminary data.</text>
</comment>
<evidence type="ECO:0000313" key="2">
    <source>
        <dbReference type="Proteomes" id="UP001302812"/>
    </source>
</evidence>
<dbReference type="EMBL" id="MU853354">
    <property type="protein sequence ID" value="KAK4109814.1"/>
    <property type="molecule type" value="Genomic_DNA"/>
</dbReference>
<sequence length="196" mass="21413">MPRYYDGVGICAPPAWFRVDFHTLRPKSSGRSKVPQCSWWPDLAGSSLSIQMTLPRAGAVSACALALTNKVNCYLGNTNSDRAVRLGRQECLTGTPRNLSPNPDARSYEISAVSIPAFRFPILSRGAGSQMVSVNPVVVRSTAGVVSGRRAAPNLKKPHWTMHEWRFPLAISWPPMALSRSFSIDFPTPTLLLAGF</sequence>
<evidence type="ECO:0000313" key="1">
    <source>
        <dbReference type="EMBL" id="KAK4109814.1"/>
    </source>
</evidence>
<protein>
    <submittedName>
        <fullName evidence="1">Uncharacterized protein</fullName>
    </submittedName>
</protein>
<name>A0AAN6TAA3_9PEZI</name>
<accession>A0AAN6TAA3</accession>
<dbReference type="Proteomes" id="UP001302812">
    <property type="component" value="Unassembled WGS sequence"/>
</dbReference>
<gene>
    <name evidence="1" type="ORF">N656DRAFT_321906</name>
</gene>
<reference evidence="1" key="1">
    <citation type="journal article" date="2023" name="Mol. Phylogenet. Evol.">
        <title>Genome-scale phylogeny and comparative genomics of the fungal order Sordariales.</title>
        <authorList>
            <person name="Hensen N."/>
            <person name="Bonometti L."/>
            <person name="Westerberg I."/>
            <person name="Brannstrom I.O."/>
            <person name="Guillou S."/>
            <person name="Cros-Aarteil S."/>
            <person name="Calhoun S."/>
            <person name="Haridas S."/>
            <person name="Kuo A."/>
            <person name="Mondo S."/>
            <person name="Pangilinan J."/>
            <person name="Riley R."/>
            <person name="LaButti K."/>
            <person name="Andreopoulos B."/>
            <person name="Lipzen A."/>
            <person name="Chen C."/>
            <person name="Yan M."/>
            <person name="Daum C."/>
            <person name="Ng V."/>
            <person name="Clum A."/>
            <person name="Steindorff A."/>
            <person name="Ohm R.A."/>
            <person name="Martin F."/>
            <person name="Silar P."/>
            <person name="Natvig D.O."/>
            <person name="Lalanne C."/>
            <person name="Gautier V."/>
            <person name="Ament-Velasquez S.L."/>
            <person name="Kruys A."/>
            <person name="Hutchinson M.I."/>
            <person name="Powell A.J."/>
            <person name="Barry K."/>
            <person name="Miller A.N."/>
            <person name="Grigoriev I.V."/>
            <person name="Debuchy R."/>
            <person name="Gladieux P."/>
            <person name="Hiltunen Thoren M."/>
            <person name="Johannesson H."/>
        </authorList>
    </citation>
    <scope>NUCLEOTIDE SEQUENCE</scope>
    <source>
        <strain evidence="1">CBS 508.74</strain>
    </source>
</reference>